<dbReference type="EMBL" id="MU007013">
    <property type="protein sequence ID" value="KAF2435387.1"/>
    <property type="molecule type" value="Genomic_DNA"/>
</dbReference>
<dbReference type="OrthoDB" id="3553147at2759"/>
<dbReference type="InterPro" id="IPR010730">
    <property type="entry name" value="HET"/>
</dbReference>
<dbReference type="PANTHER" id="PTHR24148:SF73">
    <property type="entry name" value="HET DOMAIN PROTEIN (AFU_ORTHOLOGUE AFUA_8G01020)"/>
    <property type="match status" value="1"/>
</dbReference>
<dbReference type="PANTHER" id="PTHR24148">
    <property type="entry name" value="ANKYRIN REPEAT DOMAIN-CONTAINING PROTEIN 39 HOMOLOG-RELATED"/>
    <property type="match status" value="1"/>
</dbReference>
<dbReference type="AlphaFoldDB" id="A0A9P4P166"/>
<dbReference type="InterPro" id="IPR052895">
    <property type="entry name" value="HetReg/Transcr_Mod"/>
</dbReference>
<comment type="caution">
    <text evidence="2">The sequence shown here is derived from an EMBL/GenBank/DDBJ whole genome shotgun (WGS) entry which is preliminary data.</text>
</comment>
<feature type="non-terminal residue" evidence="2">
    <location>
        <position position="194"/>
    </location>
</feature>
<protein>
    <recommendedName>
        <fullName evidence="1">Heterokaryon incompatibility domain-containing protein</fullName>
    </recommendedName>
</protein>
<reference evidence="2" key="1">
    <citation type="journal article" date="2020" name="Stud. Mycol.">
        <title>101 Dothideomycetes genomes: a test case for predicting lifestyles and emergence of pathogens.</title>
        <authorList>
            <person name="Haridas S."/>
            <person name="Albert R."/>
            <person name="Binder M."/>
            <person name="Bloem J."/>
            <person name="Labutti K."/>
            <person name="Salamov A."/>
            <person name="Andreopoulos B."/>
            <person name="Baker S."/>
            <person name="Barry K."/>
            <person name="Bills G."/>
            <person name="Bluhm B."/>
            <person name="Cannon C."/>
            <person name="Castanera R."/>
            <person name="Culley D."/>
            <person name="Daum C."/>
            <person name="Ezra D."/>
            <person name="Gonzalez J."/>
            <person name="Henrissat B."/>
            <person name="Kuo A."/>
            <person name="Liang C."/>
            <person name="Lipzen A."/>
            <person name="Lutzoni F."/>
            <person name="Magnuson J."/>
            <person name="Mondo S."/>
            <person name="Nolan M."/>
            <person name="Ohm R."/>
            <person name="Pangilinan J."/>
            <person name="Park H.-J."/>
            <person name="Ramirez L."/>
            <person name="Alfaro M."/>
            <person name="Sun H."/>
            <person name="Tritt A."/>
            <person name="Yoshinaga Y."/>
            <person name="Zwiers L.-H."/>
            <person name="Turgeon B."/>
            <person name="Goodwin S."/>
            <person name="Spatafora J."/>
            <person name="Crous P."/>
            <person name="Grigoriev I."/>
        </authorList>
    </citation>
    <scope>NUCLEOTIDE SEQUENCE</scope>
    <source>
        <strain evidence="2">CBS 130266</strain>
    </source>
</reference>
<organism evidence="2 3">
    <name type="scientific">Tothia fuscella</name>
    <dbReference type="NCBI Taxonomy" id="1048955"/>
    <lineage>
        <taxon>Eukaryota</taxon>
        <taxon>Fungi</taxon>
        <taxon>Dikarya</taxon>
        <taxon>Ascomycota</taxon>
        <taxon>Pezizomycotina</taxon>
        <taxon>Dothideomycetes</taxon>
        <taxon>Pleosporomycetidae</taxon>
        <taxon>Venturiales</taxon>
        <taxon>Cylindrosympodiaceae</taxon>
        <taxon>Tothia</taxon>
    </lineage>
</organism>
<dbReference type="Proteomes" id="UP000800235">
    <property type="component" value="Unassembled WGS sequence"/>
</dbReference>
<keyword evidence="3" id="KW-1185">Reference proteome</keyword>
<gene>
    <name evidence="2" type="ORF">EJ08DRAFT_561504</name>
</gene>
<sequence>YTPLDRYSKSIRLLEILPGDDLPISCLLHTFVLSTGATTNTSNPGFDFTALSYTWGPRNPTSQILLNGDLFAIRQNLWLALWAIRNKINQGCFQRYDWQLLCIDAICIDQDNVLERNHQVSLMKEIYSQASQVLVWLGDEREGSRTSFEFIKEGSVQLEYPTTAFITLSNSIAYNALLALYRREYWARMWIVQE</sequence>
<accession>A0A9P4P166</accession>
<name>A0A9P4P166_9PEZI</name>
<feature type="non-terminal residue" evidence="2">
    <location>
        <position position="1"/>
    </location>
</feature>
<evidence type="ECO:0000313" key="3">
    <source>
        <dbReference type="Proteomes" id="UP000800235"/>
    </source>
</evidence>
<feature type="domain" description="Heterokaryon incompatibility" evidence="1">
    <location>
        <begin position="48"/>
        <end position="194"/>
    </location>
</feature>
<evidence type="ECO:0000313" key="2">
    <source>
        <dbReference type="EMBL" id="KAF2435387.1"/>
    </source>
</evidence>
<evidence type="ECO:0000259" key="1">
    <source>
        <dbReference type="Pfam" id="PF06985"/>
    </source>
</evidence>
<proteinExistence type="predicted"/>
<dbReference type="Pfam" id="PF06985">
    <property type="entry name" value="HET"/>
    <property type="match status" value="1"/>
</dbReference>